<feature type="transmembrane region" description="Helical" evidence="2">
    <location>
        <begin position="28"/>
        <end position="46"/>
    </location>
</feature>
<dbReference type="EMBL" id="CP081070">
    <property type="protein sequence ID" value="UWQ55289.1"/>
    <property type="molecule type" value="Genomic_DNA"/>
</dbReference>
<keyword evidence="2" id="KW-0472">Membrane</keyword>
<dbReference type="KEGG" id="lcae:K3721_07045"/>
<keyword evidence="2" id="KW-0812">Transmembrane</keyword>
<keyword evidence="2" id="KW-1133">Transmembrane helix</keyword>
<reference evidence="3" key="1">
    <citation type="submission" date="2021-08" db="EMBL/GenBank/DDBJ databases">
        <authorList>
            <person name="Nwanade C."/>
            <person name="Wang M."/>
            <person name="Masoudi A."/>
            <person name="Yu Z."/>
            <person name="Liu J."/>
        </authorList>
    </citation>
    <scope>NUCLEOTIDE SEQUENCE</scope>
    <source>
        <strain evidence="3">S122</strain>
    </source>
</reference>
<sequence length="122" mass="13429">MTRDGGPREQTGTRAERQTYRRRRLMDIARLLPVLGVLLLALPLLWPEASTHPAARDGVSMSSAIIYVFAVWIGLIGACFAFSLTVQRWADHWTGGGPDGAELPGDRPDDRSEDRPEDGENG</sequence>
<evidence type="ECO:0000256" key="2">
    <source>
        <dbReference type="SAM" id="Phobius"/>
    </source>
</evidence>
<feature type="region of interest" description="Disordered" evidence="1">
    <location>
        <begin position="95"/>
        <end position="122"/>
    </location>
</feature>
<dbReference type="RefSeq" id="WP_259959037.1">
    <property type="nucleotide sequence ID" value="NZ_CP081064.1"/>
</dbReference>
<dbReference type="AlphaFoldDB" id="A0A9Q9HHM6"/>
<gene>
    <name evidence="3" type="ORF">K3721_07045</name>
</gene>
<evidence type="ECO:0000313" key="4">
    <source>
        <dbReference type="Proteomes" id="UP001058713"/>
    </source>
</evidence>
<proteinExistence type="predicted"/>
<evidence type="ECO:0000256" key="1">
    <source>
        <dbReference type="SAM" id="MobiDB-lite"/>
    </source>
</evidence>
<evidence type="ECO:0000313" key="3">
    <source>
        <dbReference type="EMBL" id="UWQ55289.1"/>
    </source>
</evidence>
<feature type="compositionally biased region" description="Basic and acidic residues" evidence="1">
    <location>
        <begin position="104"/>
        <end position="114"/>
    </location>
</feature>
<feature type="transmembrane region" description="Helical" evidence="2">
    <location>
        <begin position="66"/>
        <end position="86"/>
    </location>
</feature>
<name>A0A9Q9HHM6_LEICA</name>
<organism evidence="3 4">
    <name type="scientific">Leisingera caerulea</name>
    <name type="common">Phaeobacter caeruleus</name>
    <dbReference type="NCBI Taxonomy" id="506591"/>
    <lineage>
        <taxon>Bacteria</taxon>
        <taxon>Pseudomonadati</taxon>
        <taxon>Pseudomonadota</taxon>
        <taxon>Alphaproteobacteria</taxon>
        <taxon>Rhodobacterales</taxon>
        <taxon>Roseobacteraceae</taxon>
        <taxon>Leisingera</taxon>
    </lineage>
</organism>
<dbReference type="Proteomes" id="UP001058713">
    <property type="component" value="Chromosome"/>
</dbReference>
<accession>A0A9Q9HHM6</accession>
<protein>
    <submittedName>
        <fullName evidence="3">Uncharacterized protein</fullName>
    </submittedName>
</protein>